<evidence type="ECO:0000313" key="9">
    <source>
        <dbReference type="Proteomes" id="UP001596442"/>
    </source>
</evidence>
<evidence type="ECO:0000256" key="2">
    <source>
        <dbReference type="ARBA" id="ARBA00022553"/>
    </source>
</evidence>
<keyword evidence="3" id="KW-0479">Metal-binding</keyword>
<dbReference type="InterPro" id="IPR005846">
    <property type="entry name" value="A-D-PHexomutase_a/b/a-III"/>
</dbReference>
<evidence type="ECO:0000313" key="8">
    <source>
        <dbReference type="EMBL" id="MFC6755206.1"/>
    </source>
</evidence>
<protein>
    <submittedName>
        <fullName evidence="8">Phosphoglucosamine mutase</fullName>
    </submittedName>
</protein>
<dbReference type="EMBL" id="JBHSWW010000615">
    <property type="protein sequence ID" value="MFC6755206.1"/>
    <property type="molecule type" value="Genomic_DNA"/>
</dbReference>
<dbReference type="Pfam" id="PF02880">
    <property type="entry name" value="PGM_PMM_III"/>
    <property type="match status" value="1"/>
</dbReference>
<evidence type="ECO:0000259" key="7">
    <source>
        <dbReference type="Pfam" id="PF02880"/>
    </source>
</evidence>
<gene>
    <name evidence="8" type="ORF">ACFQEU_17295</name>
</gene>
<dbReference type="Gene3D" id="3.40.120.10">
    <property type="entry name" value="Alpha-D-Glucose-1,6-Bisphosphate, subunit A, domain 3"/>
    <property type="match status" value="1"/>
</dbReference>
<name>A0ABD5SE70_9EURY</name>
<dbReference type="AlphaFoldDB" id="A0ABD5SE70"/>
<evidence type="ECO:0000256" key="1">
    <source>
        <dbReference type="ARBA" id="ARBA00001946"/>
    </source>
</evidence>
<comment type="caution">
    <text evidence="8">The sequence shown here is derived from an EMBL/GenBank/DDBJ whole genome shotgun (WGS) entry which is preliminary data.</text>
</comment>
<sequence length="152" mass="15879">AFGGEPSGAWIFPEETLCPDGPLAAVRLAALVATEPLSTRLSRIDRYPIRRTAIRVDAKAAVMERVETAVGDAYDEVSTLDGLRVDTDDGWFLIRPSGTESLVRVTAEARAETAADALFDRAVGIVEDAVGLVESAVGGDEGNDTDAGSSGA</sequence>
<comment type="cofactor">
    <cofactor evidence="1">
        <name>Mg(2+)</name>
        <dbReference type="ChEBI" id="CHEBI:18420"/>
    </cofactor>
</comment>
<proteinExistence type="predicted"/>
<evidence type="ECO:0000256" key="3">
    <source>
        <dbReference type="ARBA" id="ARBA00022723"/>
    </source>
</evidence>
<dbReference type="InterPro" id="IPR005843">
    <property type="entry name" value="A-D-PHexomutase_C"/>
</dbReference>
<dbReference type="Pfam" id="PF00408">
    <property type="entry name" value="PGM_PMM_IV"/>
    <property type="match status" value="1"/>
</dbReference>
<organism evidence="8 9">
    <name type="scientific">Halorubrum tibetense</name>
    <dbReference type="NCBI Taxonomy" id="175631"/>
    <lineage>
        <taxon>Archaea</taxon>
        <taxon>Methanobacteriati</taxon>
        <taxon>Methanobacteriota</taxon>
        <taxon>Stenosarchaea group</taxon>
        <taxon>Halobacteria</taxon>
        <taxon>Halobacteriales</taxon>
        <taxon>Haloferacaceae</taxon>
        <taxon>Halorubrum</taxon>
    </lineage>
</organism>
<keyword evidence="5" id="KW-0413">Isomerase</keyword>
<feature type="domain" description="Alpha-D-phosphohexomutase alpha/beta/alpha" evidence="7">
    <location>
        <begin position="2"/>
        <end position="45"/>
    </location>
</feature>
<accession>A0ABD5SE70</accession>
<keyword evidence="4" id="KW-0460">Magnesium</keyword>
<keyword evidence="9" id="KW-1185">Reference proteome</keyword>
<feature type="domain" description="Alpha-D-phosphohexomutase C-terminal" evidence="6">
    <location>
        <begin position="54"/>
        <end position="121"/>
    </location>
</feature>
<dbReference type="GO" id="GO:0046872">
    <property type="term" value="F:metal ion binding"/>
    <property type="evidence" value="ECO:0007669"/>
    <property type="project" value="UniProtKB-KW"/>
</dbReference>
<dbReference type="PANTHER" id="PTHR43771">
    <property type="entry name" value="PHOSPHOMANNOMUTASE"/>
    <property type="match status" value="1"/>
</dbReference>
<evidence type="ECO:0000256" key="5">
    <source>
        <dbReference type="ARBA" id="ARBA00023235"/>
    </source>
</evidence>
<dbReference type="Proteomes" id="UP001596442">
    <property type="component" value="Unassembled WGS sequence"/>
</dbReference>
<dbReference type="PANTHER" id="PTHR43771:SF1">
    <property type="entry name" value="PHOSPHOMANNOMUTASE"/>
    <property type="match status" value="1"/>
</dbReference>
<dbReference type="Gene3D" id="3.30.310.50">
    <property type="entry name" value="Alpha-D-phosphohexomutase, C-terminal domain"/>
    <property type="match status" value="1"/>
</dbReference>
<evidence type="ECO:0000259" key="6">
    <source>
        <dbReference type="Pfam" id="PF00408"/>
    </source>
</evidence>
<dbReference type="InterPro" id="IPR036900">
    <property type="entry name" value="A-D-PHexomutase_C_sf"/>
</dbReference>
<dbReference type="SUPFAM" id="SSF55957">
    <property type="entry name" value="Phosphoglucomutase, C-terminal domain"/>
    <property type="match status" value="1"/>
</dbReference>
<dbReference type="GO" id="GO:0016853">
    <property type="term" value="F:isomerase activity"/>
    <property type="evidence" value="ECO:0007669"/>
    <property type="project" value="UniProtKB-KW"/>
</dbReference>
<keyword evidence="2" id="KW-0597">Phosphoprotein</keyword>
<evidence type="ECO:0000256" key="4">
    <source>
        <dbReference type="ARBA" id="ARBA00022842"/>
    </source>
</evidence>
<feature type="non-terminal residue" evidence="8">
    <location>
        <position position="1"/>
    </location>
</feature>
<reference evidence="8 9" key="1">
    <citation type="journal article" date="2019" name="Int. J. Syst. Evol. Microbiol.">
        <title>The Global Catalogue of Microorganisms (GCM) 10K type strain sequencing project: providing services to taxonomists for standard genome sequencing and annotation.</title>
        <authorList>
            <consortium name="The Broad Institute Genomics Platform"/>
            <consortium name="The Broad Institute Genome Sequencing Center for Infectious Disease"/>
            <person name="Wu L."/>
            <person name="Ma J."/>
        </authorList>
    </citation>
    <scope>NUCLEOTIDE SEQUENCE [LARGE SCALE GENOMIC DNA]</scope>
    <source>
        <strain evidence="8 9">CGMCC 1.3239</strain>
    </source>
</reference>